<evidence type="ECO:0000256" key="7">
    <source>
        <dbReference type="ARBA" id="ARBA00023146"/>
    </source>
</evidence>
<dbReference type="CDD" id="cd00859">
    <property type="entry name" value="HisRS_anticodon"/>
    <property type="match status" value="1"/>
</dbReference>
<protein>
    <recommendedName>
        <fullName evidence="9">Histidine--tRNA ligase</fullName>
        <ecNumber evidence="9">6.1.1.21</ecNumber>
    </recommendedName>
    <alternativeName>
        <fullName evidence="9">Histidyl-tRNA synthetase</fullName>
        <shortName evidence="9">HisRS</shortName>
    </alternativeName>
</protein>
<keyword evidence="9" id="KW-0963">Cytoplasm</keyword>
<dbReference type="InterPro" id="IPR036621">
    <property type="entry name" value="Anticodon-bd_dom_sf"/>
</dbReference>
<dbReference type="CDD" id="cd00773">
    <property type="entry name" value="HisRS-like_core"/>
    <property type="match status" value="1"/>
</dbReference>
<name>A0ABM9HDV9_9BACT</name>
<proteinExistence type="inferred from homology"/>
<keyword evidence="3 9" id="KW-0436">Ligase</keyword>
<keyword evidence="12" id="KW-1185">Reference proteome</keyword>
<accession>A0ABM9HDV9</accession>
<evidence type="ECO:0000259" key="10">
    <source>
        <dbReference type="PROSITE" id="PS50862"/>
    </source>
</evidence>
<dbReference type="HAMAP" id="MF_00127">
    <property type="entry name" value="His_tRNA_synth"/>
    <property type="match status" value="1"/>
</dbReference>
<sequence length="425" mass="48151">MKIQSIRGVKDILPGEIEKWHKVEAAARRVFSPYGFKEIRLPIFESTHLFKRSIGETTDIVEKEMYTFTDRGGEEITLRPEGTASVVRSYVQHKMHGQNQLVKLYYMGPMFRYERPQAGRFRQFYQIGAEAMGSASPTVDAEVMTMLITLFNELGLNNVELQINSLGCPECRPPYRELLKDAIRKHLDELCSNCTQRYERNPLRVLDCKVDRDREIALGLPRISDHLCQACRDNFAAVQAALAGMNTPFTVNNQLVRGLDYYTRTTFEVVGKEGLGSQNAICGGGRYDSLVEEFEGPPTPCFGFAVGVERLIATLPESTWQDIVRRPDIFAVLLGDAAQQQGHTVIQKLRAQGWYVELDYEGASMKSQMRKANREESRFALIIGDNEIQTQQFVLKNMGNGEQVTLDAGQCVEQIRKHLDVPKPE</sequence>
<evidence type="ECO:0000256" key="2">
    <source>
        <dbReference type="ARBA" id="ARBA00011738"/>
    </source>
</evidence>
<dbReference type="InterPro" id="IPR006195">
    <property type="entry name" value="aa-tRNA-synth_II"/>
</dbReference>
<organism evidence="11 12">
    <name type="scientific">Nitrospina watsonii</name>
    <dbReference type="NCBI Taxonomy" id="1323948"/>
    <lineage>
        <taxon>Bacteria</taxon>
        <taxon>Pseudomonadati</taxon>
        <taxon>Nitrospinota/Tectimicrobiota group</taxon>
        <taxon>Nitrospinota</taxon>
        <taxon>Nitrospinia</taxon>
        <taxon>Nitrospinales</taxon>
        <taxon>Nitrospinaceae</taxon>
        <taxon>Nitrospina</taxon>
    </lineage>
</organism>
<dbReference type="InterPro" id="IPR045864">
    <property type="entry name" value="aa-tRNA-synth_II/BPL/LPL"/>
</dbReference>
<dbReference type="Pfam" id="PF13393">
    <property type="entry name" value="tRNA-synt_His"/>
    <property type="match status" value="1"/>
</dbReference>
<evidence type="ECO:0000256" key="8">
    <source>
        <dbReference type="ARBA" id="ARBA00047639"/>
    </source>
</evidence>
<dbReference type="GO" id="GO:0004821">
    <property type="term" value="F:histidine-tRNA ligase activity"/>
    <property type="evidence" value="ECO:0007669"/>
    <property type="project" value="UniProtKB-EC"/>
</dbReference>
<dbReference type="SUPFAM" id="SSF52954">
    <property type="entry name" value="Class II aaRS ABD-related"/>
    <property type="match status" value="1"/>
</dbReference>
<dbReference type="InterPro" id="IPR004154">
    <property type="entry name" value="Anticodon-bd"/>
</dbReference>
<evidence type="ECO:0000256" key="6">
    <source>
        <dbReference type="ARBA" id="ARBA00022917"/>
    </source>
</evidence>
<dbReference type="RefSeq" id="WP_282011153.1">
    <property type="nucleotide sequence ID" value="NZ_OX336137.1"/>
</dbReference>
<evidence type="ECO:0000256" key="4">
    <source>
        <dbReference type="ARBA" id="ARBA00022741"/>
    </source>
</evidence>
<reference evidence="11 12" key="1">
    <citation type="submission" date="2022-09" db="EMBL/GenBank/DDBJ databases">
        <authorList>
            <person name="Kop L."/>
        </authorList>
    </citation>
    <scope>NUCLEOTIDE SEQUENCE [LARGE SCALE GENOMIC DNA]</scope>
    <source>
        <strain evidence="11 12">347</strain>
    </source>
</reference>
<dbReference type="PANTHER" id="PTHR43707">
    <property type="entry name" value="HISTIDYL-TRNA SYNTHETASE"/>
    <property type="match status" value="1"/>
</dbReference>
<feature type="domain" description="Aminoacyl-transfer RNA synthetases class-II family profile" evidence="10">
    <location>
        <begin position="1"/>
        <end position="327"/>
    </location>
</feature>
<dbReference type="NCBIfam" id="TIGR00442">
    <property type="entry name" value="hisS"/>
    <property type="match status" value="1"/>
</dbReference>
<gene>
    <name evidence="9 11" type="primary">hisS</name>
    <name evidence="11" type="ORF">NSPWAT_1389</name>
</gene>
<evidence type="ECO:0000256" key="3">
    <source>
        <dbReference type="ARBA" id="ARBA00022598"/>
    </source>
</evidence>
<comment type="subcellular location">
    <subcellularLocation>
        <location evidence="9">Cytoplasm</location>
    </subcellularLocation>
</comment>
<dbReference type="InterPro" id="IPR004516">
    <property type="entry name" value="HisRS/HisZ"/>
</dbReference>
<dbReference type="SUPFAM" id="SSF55681">
    <property type="entry name" value="Class II aaRS and biotin synthetases"/>
    <property type="match status" value="1"/>
</dbReference>
<evidence type="ECO:0000256" key="5">
    <source>
        <dbReference type="ARBA" id="ARBA00022840"/>
    </source>
</evidence>
<dbReference type="PROSITE" id="PS50862">
    <property type="entry name" value="AA_TRNA_LIGASE_II"/>
    <property type="match status" value="1"/>
</dbReference>
<dbReference type="PANTHER" id="PTHR43707:SF1">
    <property type="entry name" value="HISTIDINE--TRNA LIGASE, MITOCHONDRIAL-RELATED"/>
    <property type="match status" value="1"/>
</dbReference>
<dbReference type="Gene3D" id="3.30.930.10">
    <property type="entry name" value="Bira Bifunctional Protein, Domain 2"/>
    <property type="match status" value="1"/>
</dbReference>
<evidence type="ECO:0000313" key="11">
    <source>
        <dbReference type="EMBL" id="CAI2718248.1"/>
    </source>
</evidence>
<dbReference type="PIRSF" id="PIRSF001549">
    <property type="entry name" value="His-tRNA_synth"/>
    <property type="match status" value="1"/>
</dbReference>
<keyword evidence="4 9" id="KW-0547">Nucleotide-binding</keyword>
<dbReference type="Proteomes" id="UP001157733">
    <property type="component" value="Chromosome"/>
</dbReference>
<evidence type="ECO:0000256" key="1">
    <source>
        <dbReference type="ARBA" id="ARBA00008226"/>
    </source>
</evidence>
<dbReference type="Gene3D" id="3.40.50.800">
    <property type="entry name" value="Anticodon-binding domain"/>
    <property type="match status" value="1"/>
</dbReference>
<dbReference type="EC" id="6.1.1.21" evidence="9"/>
<dbReference type="Pfam" id="PF03129">
    <property type="entry name" value="HGTP_anticodon"/>
    <property type="match status" value="1"/>
</dbReference>
<evidence type="ECO:0000313" key="12">
    <source>
        <dbReference type="Proteomes" id="UP001157733"/>
    </source>
</evidence>
<dbReference type="EMBL" id="OX336137">
    <property type="protein sequence ID" value="CAI2718248.1"/>
    <property type="molecule type" value="Genomic_DNA"/>
</dbReference>
<comment type="similarity">
    <text evidence="1 9">Belongs to the class-II aminoacyl-tRNA synthetase family.</text>
</comment>
<dbReference type="InterPro" id="IPR033656">
    <property type="entry name" value="HisRS_anticodon"/>
</dbReference>
<keyword evidence="5 9" id="KW-0067">ATP-binding</keyword>
<keyword evidence="7 9" id="KW-0030">Aminoacyl-tRNA synthetase</keyword>
<comment type="subunit">
    <text evidence="2 9">Homodimer.</text>
</comment>
<keyword evidence="6 9" id="KW-0648">Protein biosynthesis</keyword>
<comment type="catalytic activity">
    <reaction evidence="8 9">
        <text>tRNA(His) + L-histidine + ATP = L-histidyl-tRNA(His) + AMP + diphosphate + H(+)</text>
        <dbReference type="Rhea" id="RHEA:17313"/>
        <dbReference type="Rhea" id="RHEA-COMP:9665"/>
        <dbReference type="Rhea" id="RHEA-COMP:9689"/>
        <dbReference type="ChEBI" id="CHEBI:15378"/>
        <dbReference type="ChEBI" id="CHEBI:30616"/>
        <dbReference type="ChEBI" id="CHEBI:33019"/>
        <dbReference type="ChEBI" id="CHEBI:57595"/>
        <dbReference type="ChEBI" id="CHEBI:78442"/>
        <dbReference type="ChEBI" id="CHEBI:78527"/>
        <dbReference type="ChEBI" id="CHEBI:456215"/>
        <dbReference type="EC" id="6.1.1.21"/>
    </reaction>
</comment>
<dbReference type="InterPro" id="IPR041715">
    <property type="entry name" value="HisRS-like_core"/>
</dbReference>
<dbReference type="InterPro" id="IPR015807">
    <property type="entry name" value="His-tRNA-ligase"/>
</dbReference>
<evidence type="ECO:0000256" key="9">
    <source>
        <dbReference type="HAMAP-Rule" id="MF_00127"/>
    </source>
</evidence>